<evidence type="ECO:0000259" key="1">
    <source>
        <dbReference type="PROSITE" id="PS51186"/>
    </source>
</evidence>
<reference evidence="2" key="1">
    <citation type="submission" date="2021-11" db="EMBL/GenBank/DDBJ databases">
        <title>Description of novel Flavobacterium species.</title>
        <authorList>
            <person name="Saticioglu I.B."/>
            <person name="Ay H."/>
            <person name="Altun S."/>
            <person name="Duman M."/>
        </authorList>
    </citation>
    <scope>NUCLEOTIDE SEQUENCE</scope>
    <source>
        <strain evidence="2">F-30</strain>
    </source>
</reference>
<proteinExistence type="predicted"/>
<name>A0ABS8MDF2_9FLAO</name>
<dbReference type="RefSeq" id="WP_230035764.1">
    <property type="nucleotide sequence ID" value="NZ_JAJJMM010000001.1"/>
</dbReference>
<dbReference type="Proteomes" id="UP001430679">
    <property type="component" value="Unassembled WGS sequence"/>
</dbReference>
<dbReference type="InterPro" id="IPR000182">
    <property type="entry name" value="GNAT_dom"/>
</dbReference>
<evidence type="ECO:0000313" key="2">
    <source>
        <dbReference type="EMBL" id="MCC9063520.1"/>
    </source>
</evidence>
<dbReference type="CDD" id="cd04301">
    <property type="entry name" value="NAT_SF"/>
    <property type="match status" value="1"/>
</dbReference>
<organism evidence="2 3">
    <name type="scientific">Flavobacterium piscisymbiosum</name>
    <dbReference type="NCBI Taxonomy" id="2893753"/>
    <lineage>
        <taxon>Bacteria</taxon>
        <taxon>Pseudomonadati</taxon>
        <taxon>Bacteroidota</taxon>
        <taxon>Flavobacteriia</taxon>
        <taxon>Flavobacteriales</taxon>
        <taxon>Flavobacteriaceae</taxon>
        <taxon>Flavobacterium</taxon>
    </lineage>
</organism>
<protein>
    <submittedName>
        <fullName evidence="2">GNAT family N-acetyltransferase</fullName>
    </submittedName>
</protein>
<keyword evidence="3" id="KW-1185">Reference proteome</keyword>
<accession>A0ABS8MDF2</accession>
<dbReference type="SUPFAM" id="SSF55729">
    <property type="entry name" value="Acyl-CoA N-acyltransferases (Nat)"/>
    <property type="match status" value="1"/>
</dbReference>
<sequence length="174" mass="19222">MTDSITIKVATINDLDEIIKLQTANQTSQGGTLSGGLTAHQIQEMITDMPQIIAVINNEIVGFLLTTSQNVNNNRKVPIVDAMSASYKGSPHSYIYGPICVSQNQRGKGLAQLMFQELLKLEPNREGILFIKSDNLPSLKAHEKMGIHKVSNFHFNNADFDVYAYLSPSKKDTI</sequence>
<evidence type="ECO:0000313" key="3">
    <source>
        <dbReference type="Proteomes" id="UP001430679"/>
    </source>
</evidence>
<dbReference type="EMBL" id="JAJJMM010000001">
    <property type="protein sequence ID" value="MCC9063520.1"/>
    <property type="molecule type" value="Genomic_DNA"/>
</dbReference>
<dbReference type="Pfam" id="PF00583">
    <property type="entry name" value="Acetyltransf_1"/>
    <property type="match status" value="1"/>
</dbReference>
<gene>
    <name evidence="2" type="ORF">LNP81_11035</name>
</gene>
<dbReference type="PROSITE" id="PS51186">
    <property type="entry name" value="GNAT"/>
    <property type="match status" value="1"/>
</dbReference>
<feature type="domain" description="N-acetyltransferase" evidence="1">
    <location>
        <begin position="5"/>
        <end position="169"/>
    </location>
</feature>
<comment type="caution">
    <text evidence="2">The sequence shown here is derived from an EMBL/GenBank/DDBJ whole genome shotgun (WGS) entry which is preliminary data.</text>
</comment>
<dbReference type="Gene3D" id="3.40.630.30">
    <property type="match status" value="1"/>
</dbReference>
<dbReference type="InterPro" id="IPR016181">
    <property type="entry name" value="Acyl_CoA_acyltransferase"/>
</dbReference>